<dbReference type="GeneID" id="20657398"/>
<protein>
    <recommendedName>
        <fullName evidence="3">WW domain-containing protein</fullName>
    </recommendedName>
</protein>
<gene>
    <name evidence="1" type="ORF">PHYSODRAFT_497087</name>
</gene>
<evidence type="ECO:0000313" key="1">
    <source>
        <dbReference type="EMBL" id="EGZ20851.1"/>
    </source>
</evidence>
<dbReference type="OMA" id="QWREMAD"/>
<reference evidence="1 2" key="1">
    <citation type="journal article" date="2006" name="Science">
        <title>Phytophthora genome sequences uncover evolutionary origins and mechanisms of pathogenesis.</title>
        <authorList>
            <person name="Tyler B.M."/>
            <person name="Tripathy S."/>
            <person name="Zhang X."/>
            <person name="Dehal P."/>
            <person name="Jiang R.H."/>
            <person name="Aerts A."/>
            <person name="Arredondo F.D."/>
            <person name="Baxter L."/>
            <person name="Bensasson D."/>
            <person name="Beynon J.L."/>
            <person name="Chapman J."/>
            <person name="Damasceno C.M."/>
            <person name="Dorrance A.E."/>
            <person name="Dou D."/>
            <person name="Dickerman A.W."/>
            <person name="Dubchak I.L."/>
            <person name="Garbelotto M."/>
            <person name="Gijzen M."/>
            <person name="Gordon S.G."/>
            <person name="Govers F."/>
            <person name="Grunwald N.J."/>
            <person name="Huang W."/>
            <person name="Ivors K.L."/>
            <person name="Jones R.W."/>
            <person name="Kamoun S."/>
            <person name="Krampis K."/>
            <person name="Lamour K.H."/>
            <person name="Lee M.K."/>
            <person name="McDonald W.H."/>
            <person name="Medina M."/>
            <person name="Meijer H.J."/>
            <person name="Nordberg E.K."/>
            <person name="Maclean D.J."/>
            <person name="Ospina-Giraldo M.D."/>
            <person name="Morris P.F."/>
            <person name="Phuntumart V."/>
            <person name="Putnam N.H."/>
            <person name="Rash S."/>
            <person name="Rose J.K."/>
            <person name="Sakihama Y."/>
            <person name="Salamov A.A."/>
            <person name="Savidor A."/>
            <person name="Scheuring C.F."/>
            <person name="Smith B.M."/>
            <person name="Sobral B.W."/>
            <person name="Terry A."/>
            <person name="Torto-Alalibo T.A."/>
            <person name="Win J."/>
            <person name="Xu Z."/>
            <person name="Zhang H."/>
            <person name="Grigoriev I.V."/>
            <person name="Rokhsar D.S."/>
            <person name="Boore J.L."/>
        </authorList>
    </citation>
    <scope>NUCLEOTIDE SEQUENCE [LARGE SCALE GENOMIC DNA]</scope>
    <source>
        <strain evidence="1 2">P6497</strain>
    </source>
</reference>
<dbReference type="SUPFAM" id="SSF48452">
    <property type="entry name" value="TPR-like"/>
    <property type="match status" value="1"/>
</dbReference>
<dbReference type="InterPro" id="IPR011990">
    <property type="entry name" value="TPR-like_helical_dom_sf"/>
</dbReference>
<dbReference type="KEGG" id="psoj:PHYSODRAFT_497087"/>
<dbReference type="RefSeq" id="XP_009523568.1">
    <property type="nucleotide sequence ID" value="XM_009525273.1"/>
</dbReference>
<sequence length="252" mass="28640">MWSGINNWKLRDIALALGYHSNVQKPSNMTDPGQLEVIKRYALQLHVLQHQYKAAYPLYEAALRISPEDPHTLVCLATLLVISCRYPAAKSWLRAMELLKQARTSAGSDIVSALHEIEQNGFRWALFLQPKNPHAIANFAVYLQCVHLDIDKAELLYRRALDLDPANDLFVTNFQRLQAERTPGRMYAFAGPGTIALARSSELRRCGPESQWREMADPAAQPPTPKRFFHNLRTGKCTWELPTDDESMETPL</sequence>
<name>G4Z4K7_PHYSP</name>
<organism evidence="1 2">
    <name type="scientific">Phytophthora sojae (strain P6497)</name>
    <name type="common">Soybean stem and root rot agent</name>
    <name type="synonym">Phytophthora megasperma f. sp. glycines</name>
    <dbReference type="NCBI Taxonomy" id="1094619"/>
    <lineage>
        <taxon>Eukaryota</taxon>
        <taxon>Sar</taxon>
        <taxon>Stramenopiles</taxon>
        <taxon>Oomycota</taxon>
        <taxon>Peronosporomycetes</taxon>
        <taxon>Peronosporales</taxon>
        <taxon>Peronosporaceae</taxon>
        <taxon>Phytophthora</taxon>
    </lineage>
</organism>
<dbReference type="EMBL" id="JH159153">
    <property type="protein sequence ID" value="EGZ20851.1"/>
    <property type="molecule type" value="Genomic_DNA"/>
</dbReference>
<dbReference type="Gene3D" id="1.25.40.10">
    <property type="entry name" value="Tetratricopeptide repeat domain"/>
    <property type="match status" value="1"/>
</dbReference>
<dbReference type="SMR" id="G4Z4K7"/>
<accession>G4Z4K7</accession>
<proteinExistence type="predicted"/>
<dbReference type="AlphaFoldDB" id="G4Z4K7"/>
<dbReference type="Proteomes" id="UP000002640">
    <property type="component" value="Unassembled WGS sequence"/>
</dbReference>
<dbReference type="InParanoid" id="G4Z4K7"/>
<evidence type="ECO:0000313" key="2">
    <source>
        <dbReference type="Proteomes" id="UP000002640"/>
    </source>
</evidence>
<keyword evidence="2" id="KW-1185">Reference proteome</keyword>
<evidence type="ECO:0008006" key="3">
    <source>
        <dbReference type="Google" id="ProtNLM"/>
    </source>
</evidence>